<dbReference type="GO" id="GO:0004674">
    <property type="term" value="F:protein serine/threonine kinase activity"/>
    <property type="evidence" value="ECO:0007669"/>
    <property type="project" value="UniProtKB-KW"/>
</dbReference>
<dbReference type="EC" id="2.7.11.1" evidence="1"/>
<dbReference type="Proteomes" id="UP000285744">
    <property type="component" value="Unassembled WGS sequence"/>
</dbReference>
<accession>A0A420EXU9</accession>
<dbReference type="PANTHER" id="PTHR43289">
    <property type="entry name" value="MITOGEN-ACTIVATED PROTEIN KINASE KINASE KINASE 20-RELATED"/>
    <property type="match status" value="1"/>
</dbReference>
<keyword evidence="6" id="KW-0067">ATP-binding</keyword>
<organism evidence="11 12">
    <name type="scientific">Micromonospora globbae</name>
    <dbReference type="NCBI Taxonomy" id="1894969"/>
    <lineage>
        <taxon>Bacteria</taxon>
        <taxon>Bacillati</taxon>
        <taxon>Actinomycetota</taxon>
        <taxon>Actinomycetes</taxon>
        <taxon>Micromonosporales</taxon>
        <taxon>Micromonosporaceae</taxon>
        <taxon>Micromonospora</taxon>
    </lineage>
</organism>
<evidence type="ECO:0000256" key="8">
    <source>
        <dbReference type="ARBA" id="ARBA00048679"/>
    </source>
</evidence>
<evidence type="ECO:0000256" key="1">
    <source>
        <dbReference type="ARBA" id="ARBA00012513"/>
    </source>
</evidence>
<evidence type="ECO:0000256" key="7">
    <source>
        <dbReference type="ARBA" id="ARBA00047899"/>
    </source>
</evidence>
<dbReference type="Gene3D" id="3.30.200.20">
    <property type="entry name" value="Phosphorylase Kinase, domain 1"/>
    <property type="match status" value="1"/>
</dbReference>
<dbReference type="GO" id="GO:0005524">
    <property type="term" value="F:ATP binding"/>
    <property type="evidence" value="ECO:0007669"/>
    <property type="project" value="UniProtKB-KW"/>
</dbReference>
<dbReference type="InterPro" id="IPR011009">
    <property type="entry name" value="Kinase-like_dom_sf"/>
</dbReference>
<dbReference type="SMART" id="SM00220">
    <property type="entry name" value="S_TKc"/>
    <property type="match status" value="1"/>
</dbReference>
<protein>
    <recommendedName>
        <fullName evidence="1">non-specific serine/threonine protein kinase</fullName>
        <ecNumber evidence="1">2.7.11.1</ecNumber>
    </recommendedName>
</protein>
<dbReference type="InterPro" id="IPR000719">
    <property type="entry name" value="Prot_kinase_dom"/>
</dbReference>
<evidence type="ECO:0000259" key="10">
    <source>
        <dbReference type="PROSITE" id="PS50011"/>
    </source>
</evidence>
<dbReference type="OrthoDB" id="9762169at2"/>
<dbReference type="Pfam" id="PF00069">
    <property type="entry name" value="Pkinase"/>
    <property type="match status" value="1"/>
</dbReference>
<dbReference type="PROSITE" id="PS50011">
    <property type="entry name" value="PROTEIN_KINASE_DOM"/>
    <property type="match status" value="1"/>
</dbReference>
<comment type="catalytic activity">
    <reaction evidence="8">
        <text>L-seryl-[protein] + ATP = O-phospho-L-seryl-[protein] + ADP + H(+)</text>
        <dbReference type="Rhea" id="RHEA:17989"/>
        <dbReference type="Rhea" id="RHEA-COMP:9863"/>
        <dbReference type="Rhea" id="RHEA-COMP:11604"/>
        <dbReference type="ChEBI" id="CHEBI:15378"/>
        <dbReference type="ChEBI" id="CHEBI:29999"/>
        <dbReference type="ChEBI" id="CHEBI:30616"/>
        <dbReference type="ChEBI" id="CHEBI:83421"/>
        <dbReference type="ChEBI" id="CHEBI:456216"/>
        <dbReference type="EC" id="2.7.11.1"/>
    </reaction>
</comment>
<dbReference type="RefSeq" id="WP_120330231.1">
    <property type="nucleotide sequence ID" value="NZ_RAQQ01000015.1"/>
</dbReference>
<feature type="region of interest" description="Disordered" evidence="9">
    <location>
        <begin position="280"/>
        <end position="312"/>
    </location>
</feature>
<evidence type="ECO:0000256" key="9">
    <source>
        <dbReference type="SAM" id="MobiDB-lite"/>
    </source>
</evidence>
<evidence type="ECO:0000256" key="6">
    <source>
        <dbReference type="ARBA" id="ARBA00022840"/>
    </source>
</evidence>
<feature type="compositionally biased region" description="Low complexity" evidence="9">
    <location>
        <begin position="352"/>
        <end position="371"/>
    </location>
</feature>
<dbReference type="FunFam" id="3.30.200.20:FF:000035">
    <property type="entry name" value="Serine/threonine protein kinase Stk1"/>
    <property type="match status" value="1"/>
</dbReference>
<dbReference type="InterPro" id="IPR008271">
    <property type="entry name" value="Ser/Thr_kinase_AS"/>
</dbReference>
<dbReference type="GO" id="GO:0045717">
    <property type="term" value="P:negative regulation of fatty acid biosynthetic process"/>
    <property type="evidence" value="ECO:0007669"/>
    <property type="project" value="UniProtKB-ARBA"/>
</dbReference>
<proteinExistence type="predicted"/>
<dbReference type="PANTHER" id="PTHR43289:SF6">
    <property type="entry name" value="SERINE_THREONINE-PROTEIN KINASE NEKL-3"/>
    <property type="match status" value="1"/>
</dbReference>
<keyword evidence="4" id="KW-0547">Nucleotide-binding</keyword>
<comment type="caution">
    <text evidence="11">The sequence shown here is derived from an EMBL/GenBank/DDBJ whole genome shotgun (WGS) entry which is preliminary data.</text>
</comment>
<evidence type="ECO:0000256" key="2">
    <source>
        <dbReference type="ARBA" id="ARBA00022527"/>
    </source>
</evidence>
<evidence type="ECO:0000313" key="11">
    <source>
        <dbReference type="EMBL" id="RKF25523.1"/>
    </source>
</evidence>
<keyword evidence="2 11" id="KW-0723">Serine/threonine-protein kinase</keyword>
<feature type="compositionally biased region" description="Low complexity" evidence="9">
    <location>
        <begin position="391"/>
        <end position="419"/>
    </location>
</feature>
<feature type="region of interest" description="Disordered" evidence="9">
    <location>
        <begin position="341"/>
        <end position="489"/>
    </location>
</feature>
<gene>
    <name evidence="11" type="ORF">D7I43_20925</name>
</gene>
<feature type="compositionally biased region" description="Polar residues" evidence="9">
    <location>
        <begin position="420"/>
        <end position="429"/>
    </location>
</feature>
<dbReference type="PROSITE" id="PS00108">
    <property type="entry name" value="PROTEIN_KINASE_ST"/>
    <property type="match status" value="1"/>
</dbReference>
<evidence type="ECO:0000256" key="3">
    <source>
        <dbReference type="ARBA" id="ARBA00022679"/>
    </source>
</evidence>
<name>A0A420EXU9_9ACTN</name>
<feature type="domain" description="Protein kinase" evidence="10">
    <location>
        <begin position="12"/>
        <end position="273"/>
    </location>
</feature>
<evidence type="ECO:0000313" key="12">
    <source>
        <dbReference type="Proteomes" id="UP000285744"/>
    </source>
</evidence>
<dbReference type="AlphaFoldDB" id="A0A420EXU9"/>
<dbReference type="Gene3D" id="1.10.510.10">
    <property type="entry name" value="Transferase(Phosphotransferase) domain 1"/>
    <property type="match status" value="1"/>
</dbReference>
<sequence length="489" mass="50114">MPREGQVVGGRYRLEEKIASGGMGDVWRAVDETLSRCVAVKTLHSRLVTDAEFGERFRREARAMAALRHPGVAQVYDYGEVSLPGEPALAYIVMECVQGQPLAARIAEARRLDPAETMSMAAQTARALDATHRAGVVHRDVKPNNLIIEPDGHVVLVDFGVAVTQEAVSLTAANKVVGTPLYMAPEQVARNETTPAIDIYALGAVTYHCLAGRPPYQGDNAVTVALRHLEDEPPPLPEDVPAELRQFVATAMAKEPADRFPTAAAMAGAAQALADSYARPGSPTVRAAWSEPPTVALTPRQPTSSGTPRRLVGREPTKVAVLLGSLAAAAAVLALADPAGTMSDRTGRLSEPSAVSPTVSPSTRPAQVEPGPGAGGGEPVARTSAGVPTRAPGSASPTATRPAAGSTTGATPTGESGSPDPTTSGSASADPTGPPTGGTTGGPTVEPTDEPSADPTGEPTEEPTGEPSADESTAGDDAASLRQPTPDGS</sequence>
<dbReference type="EMBL" id="RAQQ01000015">
    <property type="protein sequence ID" value="RKF25523.1"/>
    <property type="molecule type" value="Genomic_DNA"/>
</dbReference>
<dbReference type="SUPFAM" id="SSF56112">
    <property type="entry name" value="Protein kinase-like (PK-like)"/>
    <property type="match status" value="1"/>
</dbReference>
<dbReference type="FunFam" id="1.10.510.10:FF:000021">
    <property type="entry name" value="Serine/threonine protein kinase"/>
    <property type="match status" value="1"/>
</dbReference>
<comment type="catalytic activity">
    <reaction evidence="7">
        <text>L-threonyl-[protein] + ATP = O-phospho-L-threonyl-[protein] + ADP + H(+)</text>
        <dbReference type="Rhea" id="RHEA:46608"/>
        <dbReference type="Rhea" id="RHEA-COMP:11060"/>
        <dbReference type="Rhea" id="RHEA-COMP:11605"/>
        <dbReference type="ChEBI" id="CHEBI:15378"/>
        <dbReference type="ChEBI" id="CHEBI:30013"/>
        <dbReference type="ChEBI" id="CHEBI:30616"/>
        <dbReference type="ChEBI" id="CHEBI:61977"/>
        <dbReference type="ChEBI" id="CHEBI:456216"/>
        <dbReference type="EC" id="2.7.11.1"/>
    </reaction>
</comment>
<keyword evidence="5 11" id="KW-0418">Kinase</keyword>
<reference evidence="11 12" key="1">
    <citation type="journal article" date="2018" name="Int. J. Syst. Evol. Microbiol.">
        <title>Micromonospora globbae sp. nov., an endophytic actinomycete isolated from roots of Globba winitii C. H. Wright.</title>
        <authorList>
            <person name="Kuncharoen N."/>
            <person name="Pittayakhajonwut P."/>
            <person name="Tanasupawat S."/>
        </authorList>
    </citation>
    <scope>NUCLEOTIDE SEQUENCE [LARGE SCALE GENOMIC DNA]</scope>
    <source>
        <strain evidence="11 12">WPS1-2</strain>
    </source>
</reference>
<dbReference type="CDD" id="cd14014">
    <property type="entry name" value="STKc_PknB_like"/>
    <property type="match status" value="1"/>
</dbReference>
<evidence type="ECO:0000256" key="4">
    <source>
        <dbReference type="ARBA" id="ARBA00022741"/>
    </source>
</evidence>
<keyword evidence="3" id="KW-0808">Transferase</keyword>
<evidence type="ECO:0000256" key="5">
    <source>
        <dbReference type="ARBA" id="ARBA00022777"/>
    </source>
</evidence>